<dbReference type="EMBL" id="MTKT01001080">
    <property type="protein sequence ID" value="OWM86718.1"/>
    <property type="molecule type" value="Genomic_DNA"/>
</dbReference>
<dbReference type="Proteomes" id="UP000197138">
    <property type="component" value="Unassembled WGS sequence"/>
</dbReference>
<dbReference type="AlphaFoldDB" id="A0A218XPK7"/>
<protein>
    <submittedName>
        <fullName evidence="1">Uncharacterized protein</fullName>
    </submittedName>
</protein>
<proteinExistence type="predicted"/>
<accession>A0A218XPK7</accession>
<organism evidence="1 2">
    <name type="scientific">Punica granatum</name>
    <name type="common">Pomegranate</name>
    <dbReference type="NCBI Taxonomy" id="22663"/>
    <lineage>
        <taxon>Eukaryota</taxon>
        <taxon>Viridiplantae</taxon>
        <taxon>Streptophyta</taxon>
        <taxon>Embryophyta</taxon>
        <taxon>Tracheophyta</taxon>
        <taxon>Spermatophyta</taxon>
        <taxon>Magnoliopsida</taxon>
        <taxon>eudicotyledons</taxon>
        <taxon>Gunneridae</taxon>
        <taxon>Pentapetalae</taxon>
        <taxon>rosids</taxon>
        <taxon>malvids</taxon>
        <taxon>Myrtales</taxon>
        <taxon>Lythraceae</taxon>
        <taxon>Punica</taxon>
    </lineage>
</organism>
<evidence type="ECO:0000313" key="1">
    <source>
        <dbReference type="EMBL" id="OWM86718.1"/>
    </source>
</evidence>
<name>A0A218XPK7_PUNGR</name>
<gene>
    <name evidence="1" type="ORF">CDL15_Pgr015754</name>
</gene>
<comment type="caution">
    <text evidence="1">The sequence shown here is derived from an EMBL/GenBank/DDBJ whole genome shotgun (WGS) entry which is preliminary data.</text>
</comment>
<evidence type="ECO:0000313" key="2">
    <source>
        <dbReference type="Proteomes" id="UP000197138"/>
    </source>
</evidence>
<reference evidence="2" key="1">
    <citation type="journal article" date="2017" name="Plant J.">
        <title>The pomegranate (Punica granatum L.) genome and the genomics of punicalagin biosynthesis.</title>
        <authorList>
            <person name="Qin G."/>
            <person name="Xu C."/>
            <person name="Ming R."/>
            <person name="Tang H."/>
            <person name="Guyot R."/>
            <person name="Kramer E.M."/>
            <person name="Hu Y."/>
            <person name="Yi X."/>
            <person name="Qi Y."/>
            <person name="Xu X."/>
            <person name="Gao Z."/>
            <person name="Pan H."/>
            <person name="Jian J."/>
            <person name="Tian Y."/>
            <person name="Yue Z."/>
            <person name="Xu Y."/>
        </authorList>
    </citation>
    <scope>NUCLEOTIDE SEQUENCE [LARGE SCALE GENOMIC DNA]</scope>
    <source>
        <strain evidence="2">cv. Dabenzi</strain>
    </source>
</reference>
<sequence length="67" mass="7787">MDELAANLKKYVEEVNEISHSIDKYSRGDSCQTMSDQKYHSVPKSYQWNSLQLFNVCLALKKLLMLC</sequence>